<reference evidence="1" key="1">
    <citation type="journal article" date="2014" name="Front. Microbiol.">
        <title>High frequency of phylogenetically diverse reductive dehalogenase-homologous genes in deep subseafloor sedimentary metagenomes.</title>
        <authorList>
            <person name="Kawai M."/>
            <person name="Futagami T."/>
            <person name="Toyoda A."/>
            <person name="Takaki Y."/>
            <person name="Nishi S."/>
            <person name="Hori S."/>
            <person name="Arai W."/>
            <person name="Tsubouchi T."/>
            <person name="Morono Y."/>
            <person name="Uchiyama I."/>
            <person name="Ito T."/>
            <person name="Fujiyama A."/>
            <person name="Inagaki F."/>
            <person name="Takami H."/>
        </authorList>
    </citation>
    <scope>NUCLEOTIDE SEQUENCE</scope>
    <source>
        <strain evidence="1">Expedition CK06-06</strain>
    </source>
</reference>
<sequence>MAFKKFADYGDQAEISHAEFAESLVCTVNAGSEILNDRLEQLYATGNNLAREEVKNYISFCRK</sequence>
<protein>
    <submittedName>
        <fullName evidence="1">Uncharacterized protein</fullName>
    </submittedName>
</protein>
<gene>
    <name evidence="1" type="ORF">S06H3_16402</name>
</gene>
<organism evidence="1">
    <name type="scientific">marine sediment metagenome</name>
    <dbReference type="NCBI Taxonomy" id="412755"/>
    <lineage>
        <taxon>unclassified sequences</taxon>
        <taxon>metagenomes</taxon>
        <taxon>ecological metagenomes</taxon>
    </lineage>
</organism>
<evidence type="ECO:0000313" key="1">
    <source>
        <dbReference type="EMBL" id="GAI16490.1"/>
    </source>
</evidence>
<dbReference type="AlphaFoldDB" id="X1MPA3"/>
<accession>X1MPA3</accession>
<dbReference type="EMBL" id="BARV01008114">
    <property type="protein sequence ID" value="GAI16490.1"/>
    <property type="molecule type" value="Genomic_DNA"/>
</dbReference>
<comment type="caution">
    <text evidence="1">The sequence shown here is derived from an EMBL/GenBank/DDBJ whole genome shotgun (WGS) entry which is preliminary data.</text>
</comment>
<name>X1MPA3_9ZZZZ</name>
<proteinExistence type="predicted"/>
<feature type="non-terminal residue" evidence="1">
    <location>
        <position position="63"/>
    </location>
</feature>